<organism evidence="2 3">
    <name type="scientific">Candidatus Kaiserbacteria bacterium RIFCSPLOWO2_01_FULL_50_24</name>
    <dbReference type="NCBI Taxonomy" id="1798507"/>
    <lineage>
        <taxon>Bacteria</taxon>
        <taxon>Candidatus Kaiseribacteriota</taxon>
    </lineage>
</organism>
<comment type="caution">
    <text evidence="2">The sequence shown here is derived from an EMBL/GenBank/DDBJ whole genome shotgun (WGS) entry which is preliminary data.</text>
</comment>
<proteinExistence type="predicted"/>
<keyword evidence="1" id="KW-0175">Coiled coil</keyword>
<reference evidence="2 3" key="1">
    <citation type="journal article" date="2016" name="Nat. Commun.">
        <title>Thousands of microbial genomes shed light on interconnected biogeochemical processes in an aquifer system.</title>
        <authorList>
            <person name="Anantharaman K."/>
            <person name="Brown C.T."/>
            <person name="Hug L.A."/>
            <person name="Sharon I."/>
            <person name="Castelle C.J."/>
            <person name="Probst A.J."/>
            <person name="Thomas B.C."/>
            <person name="Singh A."/>
            <person name="Wilkins M.J."/>
            <person name="Karaoz U."/>
            <person name="Brodie E.L."/>
            <person name="Williams K.H."/>
            <person name="Hubbard S.S."/>
            <person name="Banfield J.F."/>
        </authorList>
    </citation>
    <scope>NUCLEOTIDE SEQUENCE [LARGE SCALE GENOMIC DNA]</scope>
</reference>
<dbReference type="STRING" id="1798507.A3A34_01985"/>
<protein>
    <submittedName>
        <fullName evidence="2">Uncharacterized protein</fullName>
    </submittedName>
</protein>
<evidence type="ECO:0000313" key="2">
    <source>
        <dbReference type="EMBL" id="OGG75107.1"/>
    </source>
</evidence>
<feature type="coiled-coil region" evidence="1">
    <location>
        <begin position="50"/>
        <end position="92"/>
    </location>
</feature>
<dbReference type="AlphaFoldDB" id="A0A1F6EN85"/>
<dbReference type="EMBL" id="MFLU01000007">
    <property type="protein sequence ID" value="OGG75107.1"/>
    <property type="molecule type" value="Genomic_DNA"/>
</dbReference>
<evidence type="ECO:0000256" key="1">
    <source>
        <dbReference type="SAM" id="Coils"/>
    </source>
</evidence>
<gene>
    <name evidence="2" type="ORF">A3A34_01985</name>
</gene>
<accession>A0A1F6EN85</accession>
<sequence length="93" mass="10810">MLLPLALGALAWGGAHLWFRIPRTIQHMRCEAREAEKVSEEAFRVLRAGVANHVARLKKVKRKLTEEEVEFLEQFEQKLEEAEEVITKEIQDI</sequence>
<evidence type="ECO:0000313" key="3">
    <source>
        <dbReference type="Proteomes" id="UP000178587"/>
    </source>
</evidence>
<name>A0A1F6EN85_9BACT</name>
<dbReference type="Proteomes" id="UP000178587">
    <property type="component" value="Unassembled WGS sequence"/>
</dbReference>